<name>A0A371Q794_STRIH</name>
<evidence type="ECO:0000313" key="2">
    <source>
        <dbReference type="Proteomes" id="UP000262477"/>
    </source>
</evidence>
<dbReference type="Proteomes" id="UP000262477">
    <property type="component" value="Unassembled WGS sequence"/>
</dbReference>
<reference evidence="1 2" key="1">
    <citation type="submission" date="2018-08" db="EMBL/GenBank/DDBJ databases">
        <title>Streptomyces NEAU-D10 sp. nov., a novel Actinomycete isolated from soil.</title>
        <authorList>
            <person name="Jin L."/>
        </authorList>
    </citation>
    <scope>NUCLEOTIDE SEQUENCE [LARGE SCALE GENOMIC DNA]</scope>
    <source>
        <strain evidence="1 2">NEAU-D10</strain>
    </source>
</reference>
<comment type="caution">
    <text evidence="1">The sequence shown here is derived from an EMBL/GenBank/DDBJ whole genome shotgun (WGS) entry which is preliminary data.</text>
</comment>
<dbReference type="EMBL" id="QUAC01000069">
    <property type="protein sequence ID" value="REK90594.1"/>
    <property type="molecule type" value="Genomic_DNA"/>
</dbReference>
<keyword evidence="2" id="KW-1185">Reference proteome</keyword>
<gene>
    <name evidence="1" type="ORF">DY245_09435</name>
</gene>
<dbReference type="OrthoDB" id="3541931at2"/>
<accession>A0A371Q794</accession>
<protein>
    <submittedName>
        <fullName evidence="1">Uncharacterized protein</fullName>
    </submittedName>
</protein>
<organism evidence="1 2">
    <name type="scientific">Streptomyces inhibens</name>
    <dbReference type="NCBI Taxonomy" id="2293571"/>
    <lineage>
        <taxon>Bacteria</taxon>
        <taxon>Bacillati</taxon>
        <taxon>Actinomycetota</taxon>
        <taxon>Actinomycetes</taxon>
        <taxon>Kitasatosporales</taxon>
        <taxon>Streptomycetaceae</taxon>
        <taxon>Streptomyces</taxon>
    </lineage>
</organism>
<proteinExistence type="predicted"/>
<sequence length="283" mass="29202">MVGALLAVVLVVCGAVLFTRGGHEETKAAGRPEAGGTPTVTAAAAIPWQRGAPSSIDAVRTEGGGRTLAVTVQVAAAAGGHGEERCARGLRGVVDTVERGTVYVTVTYESRSADRRSGCTVSRPETTRVRLPKAVGDQQVFINSQDVFTAHGAKAPALRRCGDLGCDPAPVGCTDASYQQALADADVPRHSQWDRRGCDGRWLVLDISSGTGAACGDPGPDCSSGVRTTRWFYHATADAWRAITTTQTAGCAAVRRAEPAFPEALCAGTAALRDPSATGKPAG</sequence>
<dbReference type="AlphaFoldDB" id="A0A371Q794"/>
<evidence type="ECO:0000313" key="1">
    <source>
        <dbReference type="EMBL" id="REK90594.1"/>
    </source>
</evidence>